<dbReference type="Proteomes" id="UP000053555">
    <property type="component" value="Unassembled WGS sequence"/>
</dbReference>
<dbReference type="EMBL" id="QZWG01000018">
    <property type="protein sequence ID" value="RZB51728.1"/>
    <property type="molecule type" value="Genomic_DNA"/>
</dbReference>
<dbReference type="PROSITE" id="PS51910">
    <property type="entry name" value="GH18_2"/>
    <property type="match status" value="1"/>
</dbReference>
<evidence type="ECO:0000313" key="4">
    <source>
        <dbReference type="EMBL" id="RZB51728.1"/>
    </source>
</evidence>
<dbReference type="PANTHER" id="PTHR45708">
    <property type="entry name" value="ENDOCHITINASE"/>
    <property type="match status" value="1"/>
</dbReference>
<sequence length="211" mass="22892">MAMKSAITVTFLSLVSLALASDSDGGIIAIYWGQKDNEGTLAEVCATGNYDYVIIAFLPTFGNGQTPMIYLADHCDPYSNGCTGLSSDIKSCQDKGIKVLLSLVGGVGSYSDTNSTQDACQVAAYLWNNFLGGQSSSRPLGPAVLDGFDFGIVYDIEGGPKQYWRDLAKFLKWYNPKVYITVAPQCPFPDVWIGNSLTTGLFDFVWFPILQ</sequence>
<keyword evidence="1" id="KW-0732">Signal</keyword>
<dbReference type="FunFam" id="3.20.20.80:FF:000401">
    <property type="entry name" value="Acidic endochitinase"/>
    <property type="match status" value="1"/>
</dbReference>
<keyword evidence="3" id="KW-0326">Glycosidase</keyword>
<feature type="signal peptide" evidence="1">
    <location>
        <begin position="1"/>
        <end position="20"/>
    </location>
</feature>
<dbReference type="PANTHER" id="PTHR45708:SF33">
    <property type="entry name" value="CHITINASE"/>
    <property type="match status" value="1"/>
</dbReference>
<evidence type="ECO:0000256" key="1">
    <source>
        <dbReference type="SAM" id="SignalP"/>
    </source>
</evidence>
<organism evidence="3">
    <name type="scientific">Glycine soja</name>
    <name type="common">Wild soybean</name>
    <dbReference type="NCBI Taxonomy" id="3848"/>
    <lineage>
        <taxon>Eukaryota</taxon>
        <taxon>Viridiplantae</taxon>
        <taxon>Streptophyta</taxon>
        <taxon>Embryophyta</taxon>
        <taxon>Tracheophyta</taxon>
        <taxon>Spermatophyta</taxon>
        <taxon>Magnoliopsida</taxon>
        <taxon>eudicotyledons</taxon>
        <taxon>Gunneridae</taxon>
        <taxon>Pentapetalae</taxon>
        <taxon>rosids</taxon>
        <taxon>fabids</taxon>
        <taxon>Fabales</taxon>
        <taxon>Fabaceae</taxon>
        <taxon>Papilionoideae</taxon>
        <taxon>50 kb inversion clade</taxon>
        <taxon>NPAAA clade</taxon>
        <taxon>indigoferoid/millettioid clade</taxon>
        <taxon>Phaseoleae</taxon>
        <taxon>Glycine</taxon>
        <taxon>Glycine subgen. Soja</taxon>
    </lineage>
</organism>
<feature type="chain" id="PRO_5040666468" evidence="1">
    <location>
        <begin position="21"/>
        <end position="211"/>
    </location>
</feature>
<dbReference type="GO" id="GO:0005975">
    <property type="term" value="P:carbohydrate metabolic process"/>
    <property type="evidence" value="ECO:0007669"/>
    <property type="project" value="InterPro"/>
</dbReference>
<dbReference type="SMR" id="A0A0B2QBH0"/>
<accession>A0A0B2QBH0</accession>
<gene>
    <name evidence="4" type="ORF">D0Y65_048237</name>
    <name evidence="3" type="ORF">glysoja_034799</name>
</gene>
<dbReference type="AlphaFoldDB" id="A0A0B2QBH0"/>
<dbReference type="InterPro" id="IPR017853">
    <property type="entry name" value="GH"/>
</dbReference>
<keyword evidence="5" id="KW-1185">Reference proteome</keyword>
<dbReference type="SUPFAM" id="SSF51445">
    <property type="entry name" value="(Trans)glycosidases"/>
    <property type="match status" value="1"/>
</dbReference>
<evidence type="ECO:0000259" key="2">
    <source>
        <dbReference type="PROSITE" id="PS51910"/>
    </source>
</evidence>
<dbReference type="Gene3D" id="3.20.20.80">
    <property type="entry name" value="Glycosidases"/>
    <property type="match status" value="1"/>
</dbReference>
<dbReference type="GO" id="GO:0005576">
    <property type="term" value="C:extracellular region"/>
    <property type="evidence" value="ECO:0007669"/>
    <property type="project" value="TreeGrafter"/>
</dbReference>
<evidence type="ECO:0000313" key="5">
    <source>
        <dbReference type="Proteomes" id="UP000289340"/>
    </source>
</evidence>
<dbReference type="GO" id="GO:0008843">
    <property type="term" value="F:endochitinase activity"/>
    <property type="evidence" value="ECO:0007669"/>
    <property type="project" value="UniProtKB-EC"/>
</dbReference>
<feature type="domain" description="GH18" evidence="2">
    <location>
        <begin position="26"/>
        <end position="211"/>
    </location>
</feature>
<dbReference type="Proteomes" id="UP000289340">
    <property type="component" value="Chromosome 18"/>
</dbReference>
<proteinExistence type="predicted"/>
<dbReference type="EC" id="3.2.1.14" evidence="3"/>
<dbReference type="InterPro" id="IPR001223">
    <property type="entry name" value="Glyco_hydro18_cat"/>
</dbReference>
<reference evidence="3" key="1">
    <citation type="submission" date="2014-07" db="EMBL/GenBank/DDBJ databases">
        <title>Identification of a novel salt tolerance gene in wild soybean by whole-genome sequencing.</title>
        <authorList>
            <person name="Lam H.-M."/>
            <person name="Qi X."/>
            <person name="Li M.-W."/>
            <person name="Liu X."/>
            <person name="Xie M."/>
            <person name="Ni M."/>
            <person name="Xu X."/>
        </authorList>
    </citation>
    <scope>NUCLEOTIDE SEQUENCE [LARGE SCALE GENOMIC DNA]</scope>
    <source>
        <tissue evidence="3">Root</tissue>
    </source>
</reference>
<dbReference type="InterPro" id="IPR050542">
    <property type="entry name" value="Glycosyl_Hydrlase18_Chitinase"/>
</dbReference>
<keyword evidence="3" id="KW-0378">Hydrolase</keyword>
<protein>
    <submittedName>
        <fullName evidence="3">Acidic endochitinase</fullName>
        <ecNumber evidence="3">3.2.1.14</ecNumber>
    </submittedName>
</protein>
<name>A0A0B2QBH0_GLYSO</name>
<reference evidence="4 5" key="2">
    <citation type="submission" date="2018-09" db="EMBL/GenBank/DDBJ databases">
        <title>A high-quality reference genome of wild soybean provides a powerful tool to mine soybean genomes.</title>
        <authorList>
            <person name="Xie M."/>
            <person name="Chung C.Y.L."/>
            <person name="Li M.-W."/>
            <person name="Wong F.-L."/>
            <person name="Chan T.-F."/>
            <person name="Lam H.-M."/>
        </authorList>
    </citation>
    <scope>NUCLEOTIDE SEQUENCE [LARGE SCALE GENOMIC DNA]</scope>
    <source>
        <strain evidence="5">cv. W05</strain>
        <tissue evidence="4">Hypocotyl of etiolated seedlings</tissue>
    </source>
</reference>
<dbReference type="Pfam" id="PF00704">
    <property type="entry name" value="Glyco_hydro_18"/>
    <property type="match status" value="1"/>
</dbReference>
<evidence type="ECO:0000313" key="3">
    <source>
        <dbReference type="EMBL" id="KHN17388.1"/>
    </source>
</evidence>
<dbReference type="EMBL" id="KN660274">
    <property type="protein sequence ID" value="KHN17388.1"/>
    <property type="molecule type" value="Genomic_DNA"/>
</dbReference>